<evidence type="ECO:0000313" key="2">
    <source>
        <dbReference type="EMBL" id="JAD29774.1"/>
    </source>
</evidence>
<organism evidence="2">
    <name type="scientific">Arundo donax</name>
    <name type="common">Giant reed</name>
    <name type="synonym">Donax arundinaceus</name>
    <dbReference type="NCBI Taxonomy" id="35708"/>
    <lineage>
        <taxon>Eukaryota</taxon>
        <taxon>Viridiplantae</taxon>
        <taxon>Streptophyta</taxon>
        <taxon>Embryophyta</taxon>
        <taxon>Tracheophyta</taxon>
        <taxon>Spermatophyta</taxon>
        <taxon>Magnoliopsida</taxon>
        <taxon>Liliopsida</taxon>
        <taxon>Poales</taxon>
        <taxon>Poaceae</taxon>
        <taxon>PACMAD clade</taxon>
        <taxon>Arundinoideae</taxon>
        <taxon>Arundineae</taxon>
        <taxon>Arundo</taxon>
    </lineage>
</organism>
<reference evidence="2" key="1">
    <citation type="submission" date="2014-09" db="EMBL/GenBank/DDBJ databases">
        <authorList>
            <person name="Magalhaes I.L.F."/>
            <person name="Oliveira U."/>
            <person name="Santos F.R."/>
            <person name="Vidigal T.H.D.A."/>
            <person name="Brescovit A.D."/>
            <person name="Santos A.J."/>
        </authorList>
    </citation>
    <scope>NUCLEOTIDE SEQUENCE</scope>
    <source>
        <tissue evidence="2">Shoot tissue taken approximately 20 cm above the soil surface</tissue>
    </source>
</reference>
<feature type="region of interest" description="Disordered" evidence="1">
    <location>
        <begin position="1"/>
        <end position="21"/>
    </location>
</feature>
<protein>
    <submittedName>
        <fullName evidence="2">Uncharacterized protein</fullName>
    </submittedName>
</protein>
<feature type="compositionally biased region" description="Polar residues" evidence="1">
    <location>
        <begin position="1"/>
        <end position="16"/>
    </location>
</feature>
<dbReference type="EMBL" id="GBRH01268121">
    <property type="protein sequence ID" value="JAD29774.1"/>
    <property type="molecule type" value="Transcribed_RNA"/>
</dbReference>
<reference evidence="2" key="2">
    <citation type="journal article" date="2015" name="Data Brief">
        <title>Shoot transcriptome of the giant reed, Arundo donax.</title>
        <authorList>
            <person name="Barrero R.A."/>
            <person name="Guerrero F.D."/>
            <person name="Moolhuijzen P."/>
            <person name="Goolsby J.A."/>
            <person name="Tidwell J."/>
            <person name="Bellgard S.E."/>
            <person name="Bellgard M.I."/>
        </authorList>
    </citation>
    <scope>NUCLEOTIDE SEQUENCE</scope>
    <source>
        <tissue evidence="2">Shoot tissue taken approximately 20 cm above the soil surface</tissue>
    </source>
</reference>
<accession>A0A0A8YS73</accession>
<name>A0A0A8YS73_ARUDO</name>
<proteinExistence type="predicted"/>
<dbReference type="AlphaFoldDB" id="A0A0A8YS73"/>
<sequence>MSLPPNESGTTNPIQSTRRRRKWDWMPAVLQRNRRSATAAALLLRRKEVRGVYGAAESSPS</sequence>
<evidence type="ECO:0000256" key="1">
    <source>
        <dbReference type="SAM" id="MobiDB-lite"/>
    </source>
</evidence>